<feature type="region of interest" description="Disordered" evidence="1">
    <location>
        <begin position="333"/>
        <end position="413"/>
    </location>
</feature>
<comment type="caution">
    <text evidence="2">The sequence shown here is derived from an EMBL/GenBank/DDBJ whole genome shotgun (WGS) entry which is preliminary data.</text>
</comment>
<feature type="compositionally biased region" description="Low complexity" evidence="1">
    <location>
        <begin position="1"/>
        <end position="13"/>
    </location>
</feature>
<dbReference type="PANTHER" id="PTHR35213">
    <property type="entry name" value="RING-TYPE DOMAIN-CONTAINING PROTEIN-RELATED"/>
    <property type="match status" value="1"/>
</dbReference>
<evidence type="ECO:0000313" key="3">
    <source>
        <dbReference type="Proteomes" id="UP000789595"/>
    </source>
</evidence>
<dbReference type="Proteomes" id="UP000789595">
    <property type="component" value="Unassembled WGS sequence"/>
</dbReference>
<protein>
    <submittedName>
        <fullName evidence="2">Uncharacterized protein</fullName>
    </submittedName>
</protein>
<reference evidence="2" key="1">
    <citation type="submission" date="2021-11" db="EMBL/GenBank/DDBJ databases">
        <authorList>
            <consortium name="Genoscope - CEA"/>
            <person name="William W."/>
        </authorList>
    </citation>
    <scope>NUCLEOTIDE SEQUENCE</scope>
</reference>
<dbReference type="EMBL" id="CAKKNE010000003">
    <property type="protein sequence ID" value="CAH0370409.1"/>
    <property type="molecule type" value="Genomic_DNA"/>
</dbReference>
<proteinExistence type="predicted"/>
<evidence type="ECO:0000256" key="1">
    <source>
        <dbReference type="SAM" id="MobiDB-lite"/>
    </source>
</evidence>
<feature type="region of interest" description="Disordered" evidence="1">
    <location>
        <begin position="1"/>
        <end position="74"/>
    </location>
</feature>
<feature type="compositionally biased region" description="Polar residues" evidence="1">
    <location>
        <begin position="25"/>
        <end position="37"/>
    </location>
</feature>
<accession>A0A8J2SN29</accession>
<evidence type="ECO:0000313" key="2">
    <source>
        <dbReference type="EMBL" id="CAH0370409.1"/>
    </source>
</evidence>
<gene>
    <name evidence="2" type="ORF">PECAL_3P02930</name>
</gene>
<organism evidence="2 3">
    <name type="scientific">Pelagomonas calceolata</name>
    <dbReference type="NCBI Taxonomy" id="35677"/>
    <lineage>
        <taxon>Eukaryota</taxon>
        <taxon>Sar</taxon>
        <taxon>Stramenopiles</taxon>
        <taxon>Ochrophyta</taxon>
        <taxon>Pelagophyceae</taxon>
        <taxon>Pelagomonadales</taxon>
        <taxon>Pelagomonadaceae</taxon>
        <taxon>Pelagomonas</taxon>
    </lineage>
</organism>
<feature type="region of interest" description="Disordered" evidence="1">
    <location>
        <begin position="285"/>
        <end position="312"/>
    </location>
</feature>
<feature type="region of interest" description="Disordered" evidence="1">
    <location>
        <begin position="110"/>
        <end position="133"/>
    </location>
</feature>
<feature type="compositionally biased region" description="Low complexity" evidence="1">
    <location>
        <begin position="333"/>
        <end position="354"/>
    </location>
</feature>
<dbReference type="AlphaFoldDB" id="A0A8J2SN29"/>
<dbReference type="OrthoDB" id="206902at2759"/>
<sequence length="413" mass="43793">MDKGSAGASTSSSNGEERISAVVTEGNSSPQSTSGANSPARLPSVERPAPDETETPPARTRSAPRGGEPSLPVWATRAWDLQGPAPTIIDAARAAAEMSRIEENPTTAAEASAAAAAARGERPIVPSKPRGKATTAAARVAAQREKAPLRKGKWTQEEELFTAAVIREFERGMLACPAGTTLRSYLSEKLHCDPMRITKKFAGDASIGKRVFTPCKQTPELQEEARRVRAELRDMERRFAAHLQHASLAYAASSALKGRGRAGSLSALHRRPRFDAHRAVAVDHDGRLLQRARGPSSLKRARDDASRVAPDPQDSQLLLDFFVAVRERCSASGPEAAAASAPRSPSRLAPSSTPSSPPRARARSDGGPEAADAPPPPPPDAVAGETKDRSDSCATRPRTPTLPNLDAPEAMRC</sequence>
<name>A0A8J2SN29_9STRA</name>
<keyword evidence="3" id="KW-1185">Reference proteome</keyword>